<dbReference type="SUPFAM" id="SSF57850">
    <property type="entry name" value="RING/U-box"/>
    <property type="match status" value="1"/>
</dbReference>
<keyword evidence="1" id="KW-0479">Metal-binding</keyword>
<dbReference type="GO" id="GO:0008270">
    <property type="term" value="F:zinc ion binding"/>
    <property type="evidence" value="ECO:0007669"/>
    <property type="project" value="UniProtKB-KW"/>
</dbReference>
<dbReference type="InterPro" id="IPR011011">
    <property type="entry name" value="Znf_FYVE_PHD"/>
</dbReference>
<dbReference type="PROSITE" id="PS50089">
    <property type="entry name" value="ZF_RING_2"/>
    <property type="match status" value="1"/>
</dbReference>
<accession>W4H5N5</accession>
<dbReference type="Gene3D" id="1.20.930.10">
    <property type="entry name" value="Conserved domain common to transcription factors TFIIS, elongin A, CRSP70"/>
    <property type="match status" value="1"/>
</dbReference>
<protein>
    <recommendedName>
        <fullName evidence="6">RING-type domain-containing protein</fullName>
    </recommendedName>
</protein>
<dbReference type="InterPro" id="IPR001965">
    <property type="entry name" value="Znf_PHD"/>
</dbReference>
<evidence type="ECO:0000256" key="4">
    <source>
        <dbReference type="PROSITE-ProRule" id="PRU00175"/>
    </source>
</evidence>
<feature type="region of interest" description="Disordered" evidence="5">
    <location>
        <begin position="487"/>
        <end position="506"/>
    </location>
</feature>
<dbReference type="EMBL" id="KI913116">
    <property type="protein sequence ID" value="ETV86553.1"/>
    <property type="molecule type" value="Genomic_DNA"/>
</dbReference>
<dbReference type="PANTHER" id="PTHR47177">
    <property type="entry name" value="F18C1.6 PROTEIN"/>
    <property type="match status" value="1"/>
</dbReference>
<evidence type="ECO:0000256" key="1">
    <source>
        <dbReference type="ARBA" id="ARBA00022723"/>
    </source>
</evidence>
<gene>
    <name evidence="7" type="ORF">H257_01714</name>
</gene>
<dbReference type="InterPro" id="IPR035441">
    <property type="entry name" value="TFIIS/LEDGF_dom_sf"/>
</dbReference>
<dbReference type="STRING" id="112090.W4H5N5"/>
<name>W4H5N5_APHAT</name>
<dbReference type="SMART" id="SM00249">
    <property type="entry name" value="PHD"/>
    <property type="match status" value="1"/>
</dbReference>
<feature type="domain" description="RING-type" evidence="6">
    <location>
        <begin position="52"/>
        <end position="94"/>
    </location>
</feature>
<dbReference type="Pfam" id="PF13639">
    <property type="entry name" value="zf-RING_2"/>
    <property type="match status" value="1"/>
</dbReference>
<dbReference type="RefSeq" id="XP_009823353.1">
    <property type="nucleotide sequence ID" value="XM_009825051.1"/>
</dbReference>
<dbReference type="VEuPathDB" id="FungiDB:H257_01714"/>
<keyword evidence="2 4" id="KW-0863">Zinc-finger</keyword>
<dbReference type="Gene3D" id="3.30.40.10">
    <property type="entry name" value="Zinc/RING finger domain, C3HC4 (zinc finger)"/>
    <property type="match status" value="2"/>
</dbReference>
<evidence type="ECO:0000256" key="5">
    <source>
        <dbReference type="SAM" id="MobiDB-lite"/>
    </source>
</evidence>
<dbReference type="EMBL" id="KI913116">
    <property type="protein sequence ID" value="ETV86554.1"/>
    <property type="molecule type" value="Genomic_DNA"/>
</dbReference>
<dbReference type="InterPro" id="IPR001841">
    <property type="entry name" value="Znf_RING"/>
</dbReference>
<evidence type="ECO:0000256" key="3">
    <source>
        <dbReference type="ARBA" id="ARBA00022833"/>
    </source>
</evidence>
<evidence type="ECO:0000256" key="2">
    <source>
        <dbReference type="ARBA" id="ARBA00022771"/>
    </source>
</evidence>
<dbReference type="SMART" id="SM00184">
    <property type="entry name" value="RING"/>
    <property type="match status" value="1"/>
</dbReference>
<organism evidence="7">
    <name type="scientific">Aphanomyces astaci</name>
    <name type="common">Crayfish plague agent</name>
    <dbReference type="NCBI Taxonomy" id="112090"/>
    <lineage>
        <taxon>Eukaryota</taxon>
        <taxon>Sar</taxon>
        <taxon>Stramenopiles</taxon>
        <taxon>Oomycota</taxon>
        <taxon>Saprolegniomycetes</taxon>
        <taxon>Saprolegniales</taxon>
        <taxon>Verrucalvaceae</taxon>
        <taxon>Aphanomyces</taxon>
    </lineage>
</organism>
<evidence type="ECO:0000313" key="7">
    <source>
        <dbReference type="EMBL" id="ETV86554.1"/>
    </source>
</evidence>
<feature type="compositionally biased region" description="Polar residues" evidence="5">
    <location>
        <begin position="487"/>
        <end position="502"/>
    </location>
</feature>
<reference evidence="7" key="1">
    <citation type="submission" date="2013-12" db="EMBL/GenBank/DDBJ databases">
        <title>The Genome Sequence of Aphanomyces astaci APO3.</title>
        <authorList>
            <consortium name="The Broad Institute Genomics Platform"/>
            <person name="Russ C."/>
            <person name="Tyler B."/>
            <person name="van West P."/>
            <person name="Dieguez-Uribeondo J."/>
            <person name="Young S.K."/>
            <person name="Zeng Q."/>
            <person name="Gargeya S."/>
            <person name="Fitzgerald M."/>
            <person name="Abouelleil A."/>
            <person name="Alvarado L."/>
            <person name="Chapman S.B."/>
            <person name="Gainer-Dewar J."/>
            <person name="Goldberg J."/>
            <person name="Griggs A."/>
            <person name="Gujja S."/>
            <person name="Hansen M."/>
            <person name="Howarth C."/>
            <person name="Imamovic A."/>
            <person name="Ireland A."/>
            <person name="Larimer J."/>
            <person name="McCowan C."/>
            <person name="Murphy C."/>
            <person name="Pearson M."/>
            <person name="Poon T.W."/>
            <person name="Priest M."/>
            <person name="Roberts A."/>
            <person name="Saif S."/>
            <person name="Shea T."/>
            <person name="Sykes S."/>
            <person name="Wortman J."/>
            <person name="Nusbaum C."/>
            <person name="Birren B."/>
        </authorList>
    </citation>
    <scope>NUCLEOTIDE SEQUENCE [LARGE SCALE GENOMIC DNA]</scope>
    <source>
        <strain evidence="7">APO3</strain>
    </source>
</reference>
<dbReference type="GeneID" id="20803710"/>
<dbReference type="OrthoDB" id="1630758at2759"/>
<evidence type="ECO:0000259" key="6">
    <source>
        <dbReference type="PROSITE" id="PS50089"/>
    </source>
</evidence>
<sequence length="631" mass="69647">MAEDFIDLCMDIEGDGDAEPSIRQLDEDVEGIDDEEEGKPELLLDDTDETCCCICLDNVESVDTQGFLLKCVHTFHFDCIAQWAKVTNLCPMCKTRFCSIVCRDASGAIQSTTEVKDAKQVHTNQSSHGIRANANLFNEYACMLCGNGDNEDVLLLCDVDGCDYAAHTYCLPLPSVPAGFWHCADHSHVAPPPTRRLTGPATTLATLRSSSRRRSVRLPTRRISQLEARVGVRRGQRVSLPFENEVSRYTTAEAPPSRRRRARTGASPAATDLRRMQAEAARIIHMANGHRPATNNHLSEDDDSLGHDDVRGPYLTSRKRHRIEDIQAILQSTTTPLTSRQRSIDTPTTFQGEYHALRDRMTHAQIVDTSTPVPTAAKLRLVPTVKRFFDALPRSKQTQVLEWGVLGVLKRWLEPYGPHKLQHPQVIDAVLHVLGTLPITSVRLHESDGLEQCMAALVASKDLDIRHQATATSLLAQWRREVASAQGSSIQVEESKPTSSSAAHLKSPLITPPMRRTTTTAVGSAVTFATPTYSRPSPAALYSGVDGTARPAPIDPLPTKPRVVEHIKSQLYPAYRRGLMTKDQFKVVAKQVCQTFMYETLHMSSAVLARDGSLSALAKKRLNALIDIATT</sequence>
<dbReference type="RefSeq" id="XP_009823352.1">
    <property type="nucleotide sequence ID" value="XM_009825050.1"/>
</dbReference>
<dbReference type="PANTHER" id="PTHR47177:SF3">
    <property type="entry name" value="F18C1.6 PROTEIN"/>
    <property type="match status" value="1"/>
</dbReference>
<keyword evidence="3" id="KW-0862">Zinc</keyword>
<dbReference type="AlphaFoldDB" id="W4H5N5"/>
<proteinExistence type="predicted"/>
<dbReference type="SUPFAM" id="SSF57903">
    <property type="entry name" value="FYVE/PHD zinc finger"/>
    <property type="match status" value="1"/>
</dbReference>
<dbReference type="InterPro" id="IPR013083">
    <property type="entry name" value="Znf_RING/FYVE/PHD"/>
</dbReference>
<feature type="region of interest" description="Disordered" evidence="5">
    <location>
        <begin position="249"/>
        <end position="270"/>
    </location>
</feature>